<keyword evidence="8 13" id="KW-0675">Receptor</keyword>
<evidence type="ECO:0000256" key="11">
    <source>
        <dbReference type="ARBA" id="ARBA00037946"/>
    </source>
</evidence>
<dbReference type="Proteomes" id="UP000007798">
    <property type="component" value="Unassembled WGS sequence"/>
</dbReference>
<reference evidence="14 15" key="1">
    <citation type="journal article" date="2007" name="Nature">
        <title>Evolution of genes and genomes on the Drosophila phylogeny.</title>
        <authorList>
            <consortium name="Drosophila 12 Genomes Consortium"/>
            <person name="Clark A.G."/>
            <person name="Eisen M.B."/>
            <person name="Smith D.R."/>
            <person name="Bergman C.M."/>
            <person name="Oliver B."/>
            <person name="Markow T.A."/>
            <person name="Kaufman T.C."/>
            <person name="Kellis M."/>
            <person name="Gelbart W."/>
            <person name="Iyer V.N."/>
            <person name="Pollard D.A."/>
            <person name="Sackton T.B."/>
            <person name="Larracuente A.M."/>
            <person name="Singh N.D."/>
            <person name="Abad J.P."/>
            <person name="Abt D.N."/>
            <person name="Adryan B."/>
            <person name="Aguade M."/>
            <person name="Akashi H."/>
            <person name="Anderson W.W."/>
            <person name="Aquadro C.F."/>
            <person name="Ardell D.H."/>
            <person name="Arguello R."/>
            <person name="Artieri C.G."/>
            <person name="Barbash D.A."/>
            <person name="Barker D."/>
            <person name="Barsanti P."/>
            <person name="Batterham P."/>
            <person name="Batzoglou S."/>
            <person name="Begun D."/>
            <person name="Bhutkar A."/>
            <person name="Blanco E."/>
            <person name="Bosak S.A."/>
            <person name="Bradley R.K."/>
            <person name="Brand A.D."/>
            <person name="Brent M.R."/>
            <person name="Brooks A.N."/>
            <person name="Brown R.H."/>
            <person name="Butlin R.K."/>
            <person name="Caggese C."/>
            <person name="Calvi B.R."/>
            <person name="Bernardo de Carvalho A."/>
            <person name="Caspi A."/>
            <person name="Castrezana S."/>
            <person name="Celniker S.E."/>
            <person name="Chang J.L."/>
            <person name="Chapple C."/>
            <person name="Chatterji S."/>
            <person name="Chinwalla A."/>
            <person name="Civetta A."/>
            <person name="Clifton S.W."/>
            <person name="Comeron J.M."/>
            <person name="Costello J.C."/>
            <person name="Coyne J.A."/>
            <person name="Daub J."/>
            <person name="David R.G."/>
            <person name="Delcher A.L."/>
            <person name="Delehaunty K."/>
            <person name="Do C.B."/>
            <person name="Ebling H."/>
            <person name="Edwards K."/>
            <person name="Eickbush T."/>
            <person name="Evans J.D."/>
            <person name="Filipski A."/>
            <person name="Findeiss S."/>
            <person name="Freyhult E."/>
            <person name="Fulton L."/>
            <person name="Fulton R."/>
            <person name="Garcia A.C."/>
            <person name="Gardiner A."/>
            <person name="Garfield D.A."/>
            <person name="Garvin B.E."/>
            <person name="Gibson G."/>
            <person name="Gilbert D."/>
            <person name="Gnerre S."/>
            <person name="Godfrey J."/>
            <person name="Good R."/>
            <person name="Gotea V."/>
            <person name="Gravely B."/>
            <person name="Greenberg A.J."/>
            <person name="Griffiths-Jones S."/>
            <person name="Gross S."/>
            <person name="Guigo R."/>
            <person name="Gustafson E.A."/>
            <person name="Haerty W."/>
            <person name="Hahn M.W."/>
            <person name="Halligan D.L."/>
            <person name="Halpern A.L."/>
            <person name="Halter G.M."/>
            <person name="Han M.V."/>
            <person name="Heger A."/>
            <person name="Hillier L."/>
            <person name="Hinrichs A.S."/>
            <person name="Holmes I."/>
            <person name="Hoskins R.A."/>
            <person name="Hubisz M.J."/>
            <person name="Hultmark D."/>
            <person name="Huntley M.A."/>
            <person name="Jaffe D.B."/>
            <person name="Jagadeeshan S."/>
            <person name="Jeck W.R."/>
            <person name="Johnson J."/>
            <person name="Jones C.D."/>
            <person name="Jordan W.C."/>
            <person name="Karpen G.H."/>
            <person name="Kataoka E."/>
            <person name="Keightley P.D."/>
            <person name="Kheradpour P."/>
            <person name="Kirkness E.F."/>
            <person name="Koerich L.B."/>
            <person name="Kristiansen K."/>
            <person name="Kudrna D."/>
            <person name="Kulathinal R.J."/>
            <person name="Kumar S."/>
            <person name="Kwok R."/>
            <person name="Lander E."/>
            <person name="Langley C.H."/>
            <person name="Lapoint R."/>
            <person name="Lazzaro B.P."/>
            <person name="Lee S.J."/>
            <person name="Levesque L."/>
            <person name="Li R."/>
            <person name="Lin C.F."/>
            <person name="Lin M.F."/>
            <person name="Lindblad-Toh K."/>
            <person name="Llopart A."/>
            <person name="Long M."/>
            <person name="Low L."/>
            <person name="Lozovsky E."/>
            <person name="Lu J."/>
            <person name="Luo M."/>
            <person name="Machado C.A."/>
            <person name="Makalowski W."/>
            <person name="Marzo M."/>
            <person name="Matsuda M."/>
            <person name="Matzkin L."/>
            <person name="McAllister B."/>
            <person name="McBride C.S."/>
            <person name="McKernan B."/>
            <person name="McKernan K."/>
            <person name="Mendez-Lago M."/>
            <person name="Minx P."/>
            <person name="Mollenhauer M.U."/>
            <person name="Montooth K."/>
            <person name="Mount S.M."/>
            <person name="Mu X."/>
            <person name="Myers E."/>
            <person name="Negre B."/>
            <person name="Newfeld S."/>
            <person name="Nielsen R."/>
            <person name="Noor M.A."/>
            <person name="O'Grady P."/>
            <person name="Pachter L."/>
            <person name="Papaceit M."/>
            <person name="Parisi M.J."/>
            <person name="Parisi M."/>
            <person name="Parts L."/>
            <person name="Pedersen J.S."/>
            <person name="Pesole G."/>
            <person name="Phillippy A.M."/>
            <person name="Ponting C.P."/>
            <person name="Pop M."/>
            <person name="Porcelli D."/>
            <person name="Powell J.R."/>
            <person name="Prohaska S."/>
            <person name="Pruitt K."/>
            <person name="Puig M."/>
            <person name="Quesneville H."/>
            <person name="Ram K.R."/>
            <person name="Rand D."/>
            <person name="Rasmussen M.D."/>
            <person name="Reed L.K."/>
            <person name="Reenan R."/>
            <person name="Reily A."/>
            <person name="Remington K.A."/>
            <person name="Rieger T.T."/>
            <person name="Ritchie M.G."/>
            <person name="Robin C."/>
            <person name="Rogers Y.H."/>
            <person name="Rohde C."/>
            <person name="Rozas J."/>
            <person name="Rubenfield M.J."/>
            <person name="Ruiz A."/>
            <person name="Russo S."/>
            <person name="Salzberg S.L."/>
            <person name="Sanchez-Gracia A."/>
            <person name="Saranga D.J."/>
            <person name="Sato H."/>
            <person name="Schaeffer S.W."/>
            <person name="Schatz M.C."/>
            <person name="Schlenke T."/>
            <person name="Schwartz R."/>
            <person name="Segarra C."/>
            <person name="Singh R.S."/>
            <person name="Sirot L."/>
            <person name="Sirota M."/>
            <person name="Sisneros N.B."/>
            <person name="Smith C.D."/>
            <person name="Smith T.F."/>
            <person name="Spieth J."/>
            <person name="Stage D.E."/>
            <person name="Stark A."/>
            <person name="Stephan W."/>
            <person name="Strausberg R.L."/>
            <person name="Strempel S."/>
            <person name="Sturgill D."/>
            <person name="Sutton G."/>
            <person name="Sutton G.G."/>
            <person name="Tao W."/>
            <person name="Teichmann S."/>
            <person name="Tobari Y.N."/>
            <person name="Tomimura Y."/>
            <person name="Tsolas J.M."/>
            <person name="Valente V.L."/>
            <person name="Venter E."/>
            <person name="Venter J.C."/>
            <person name="Vicario S."/>
            <person name="Vieira F.G."/>
            <person name="Vilella A.J."/>
            <person name="Villasante A."/>
            <person name="Walenz B."/>
            <person name="Wang J."/>
            <person name="Wasserman M."/>
            <person name="Watts T."/>
            <person name="Wilson D."/>
            <person name="Wilson R.K."/>
            <person name="Wing R.A."/>
            <person name="Wolfner M.F."/>
            <person name="Wong A."/>
            <person name="Wong G.K."/>
            <person name="Wu C.I."/>
            <person name="Wu G."/>
            <person name="Yamamoto D."/>
            <person name="Yang H.P."/>
            <person name="Yang S.P."/>
            <person name="Yorke J.A."/>
            <person name="Yoshida K."/>
            <person name="Zdobnov E."/>
            <person name="Zhang P."/>
            <person name="Zhang Y."/>
            <person name="Zimin A.V."/>
            <person name="Baldwin J."/>
            <person name="Abdouelleil A."/>
            <person name="Abdulkadir J."/>
            <person name="Abebe A."/>
            <person name="Abera B."/>
            <person name="Abreu J."/>
            <person name="Acer S.C."/>
            <person name="Aftuck L."/>
            <person name="Alexander A."/>
            <person name="An P."/>
            <person name="Anderson E."/>
            <person name="Anderson S."/>
            <person name="Arachi H."/>
            <person name="Azer M."/>
            <person name="Bachantsang P."/>
            <person name="Barry A."/>
            <person name="Bayul T."/>
            <person name="Berlin A."/>
            <person name="Bessette D."/>
            <person name="Bloom T."/>
            <person name="Blye J."/>
            <person name="Boguslavskiy L."/>
            <person name="Bonnet C."/>
            <person name="Boukhgalter B."/>
            <person name="Bourzgui I."/>
            <person name="Brown A."/>
            <person name="Cahill P."/>
            <person name="Channer S."/>
            <person name="Cheshatsang Y."/>
            <person name="Chuda L."/>
            <person name="Citroen M."/>
            <person name="Collymore A."/>
            <person name="Cooke P."/>
            <person name="Costello M."/>
            <person name="D'Aco K."/>
            <person name="Daza R."/>
            <person name="De Haan G."/>
            <person name="DeGray S."/>
            <person name="DeMaso C."/>
            <person name="Dhargay N."/>
            <person name="Dooley K."/>
            <person name="Dooley E."/>
            <person name="Doricent M."/>
            <person name="Dorje P."/>
            <person name="Dorjee K."/>
            <person name="Dupes A."/>
            <person name="Elong R."/>
            <person name="Falk J."/>
            <person name="Farina A."/>
            <person name="Faro S."/>
            <person name="Ferguson D."/>
            <person name="Fisher S."/>
            <person name="Foley C.D."/>
            <person name="Franke A."/>
            <person name="Friedrich D."/>
            <person name="Gadbois L."/>
            <person name="Gearin G."/>
            <person name="Gearin C.R."/>
            <person name="Giannoukos G."/>
            <person name="Goode T."/>
            <person name="Graham J."/>
            <person name="Grandbois E."/>
            <person name="Grewal S."/>
            <person name="Gyaltsen K."/>
            <person name="Hafez N."/>
            <person name="Hagos B."/>
            <person name="Hall J."/>
            <person name="Henson C."/>
            <person name="Hollinger A."/>
            <person name="Honan T."/>
            <person name="Huard M.D."/>
            <person name="Hughes L."/>
            <person name="Hurhula B."/>
            <person name="Husby M.E."/>
            <person name="Kamat A."/>
            <person name="Kanga B."/>
            <person name="Kashin S."/>
            <person name="Khazanovich D."/>
            <person name="Kisner P."/>
            <person name="Lance K."/>
            <person name="Lara M."/>
            <person name="Lee W."/>
            <person name="Lennon N."/>
            <person name="Letendre F."/>
            <person name="LeVine R."/>
            <person name="Lipovsky A."/>
            <person name="Liu X."/>
            <person name="Liu J."/>
            <person name="Liu S."/>
            <person name="Lokyitsang T."/>
            <person name="Lokyitsang Y."/>
            <person name="Lubonja R."/>
            <person name="Lui A."/>
            <person name="MacDonald P."/>
            <person name="Magnisalis V."/>
            <person name="Maru K."/>
            <person name="Matthews C."/>
            <person name="McCusker W."/>
            <person name="McDonough S."/>
            <person name="Mehta T."/>
            <person name="Meldrim J."/>
            <person name="Meneus L."/>
            <person name="Mihai O."/>
            <person name="Mihalev A."/>
            <person name="Mihova T."/>
            <person name="Mittelman R."/>
            <person name="Mlenga V."/>
            <person name="Montmayeur A."/>
            <person name="Mulrain L."/>
            <person name="Navidi A."/>
            <person name="Naylor J."/>
            <person name="Negash T."/>
            <person name="Nguyen T."/>
            <person name="Nguyen N."/>
            <person name="Nicol R."/>
            <person name="Norbu C."/>
            <person name="Norbu N."/>
            <person name="Novod N."/>
            <person name="O'Neill B."/>
            <person name="Osman S."/>
            <person name="Markiewicz E."/>
            <person name="Oyono O.L."/>
            <person name="Patti C."/>
            <person name="Phunkhang P."/>
            <person name="Pierre F."/>
            <person name="Priest M."/>
            <person name="Raghuraman S."/>
            <person name="Rege F."/>
            <person name="Reyes R."/>
            <person name="Rise C."/>
            <person name="Rogov P."/>
            <person name="Ross K."/>
            <person name="Ryan E."/>
            <person name="Settipalli S."/>
            <person name="Shea T."/>
            <person name="Sherpa N."/>
            <person name="Shi L."/>
            <person name="Shih D."/>
            <person name="Sparrow T."/>
            <person name="Spaulding J."/>
            <person name="Stalker J."/>
            <person name="Stange-Thomann N."/>
            <person name="Stavropoulos S."/>
            <person name="Stone C."/>
            <person name="Strader C."/>
            <person name="Tesfaye S."/>
            <person name="Thomson T."/>
            <person name="Thoulutsang Y."/>
            <person name="Thoulutsang D."/>
            <person name="Topham K."/>
            <person name="Topping I."/>
            <person name="Tsamla T."/>
            <person name="Vassiliev H."/>
            <person name="Vo A."/>
            <person name="Wangchuk T."/>
            <person name="Wangdi T."/>
            <person name="Weiand M."/>
            <person name="Wilkinson J."/>
            <person name="Wilson A."/>
            <person name="Yadav S."/>
            <person name="Young G."/>
            <person name="Yu Q."/>
            <person name="Zembek L."/>
            <person name="Zhong D."/>
            <person name="Zimmer A."/>
            <person name="Zwirko Z."/>
            <person name="Jaffe D.B."/>
            <person name="Alvarez P."/>
            <person name="Brockman W."/>
            <person name="Butler J."/>
            <person name="Chin C."/>
            <person name="Gnerre S."/>
            <person name="Grabherr M."/>
            <person name="Kleber M."/>
            <person name="Mauceli E."/>
            <person name="MacCallum I."/>
        </authorList>
    </citation>
    <scope>NUCLEOTIDE SEQUENCE [LARGE SCALE GENOMIC DNA]</scope>
    <source>
        <strain evidence="15">Tucson 14030-0811.24</strain>
    </source>
</reference>
<comment type="subcellular location">
    <subcellularLocation>
        <location evidence="1 13">Cell membrane</location>
        <topology evidence="1 13">Multi-pass membrane protein</topology>
    </subcellularLocation>
</comment>
<evidence type="ECO:0000313" key="15">
    <source>
        <dbReference type="Proteomes" id="UP000007798"/>
    </source>
</evidence>
<feature type="transmembrane region" description="Helical" evidence="13">
    <location>
        <begin position="294"/>
        <end position="318"/>
    </location>
</feature>
<dbReference type="GO" id="GO:0004984">
    <property type="term" value="F:olfactory receptor activity"/>
    <property type="evidence" value="ECO:0007669"/>
    <property type="project" value="InterPro"/>
</dbReference>
<evidence type="ECO:0000256" key="4">
    <source>
        <dbReference type="ARBA" id="ARBA00022692"/>
    </source>
</evidence>
<evidence type="ECO:0000256" key="8">
    <source>
        <dbReference type="ARBA" id="ARBA00023170"/>
    </source>
</evidence>
<feature type="transmembrane region" description="Helical" evidence="13">
    <location>
        <begin position="76"/>
        <end position="93"/>
    </location>
</feature>
<dbReference type="STRING" id="7260.B4MIM4"/>
<evidence type="ECO:0000256" key="1">
    <source>
        <dbReference type="ARBA" id="ARBA00004651"/>
    </source>
</evidence>
<keyword evidence="7 13" id="KW-0472">Membrane</keyword>
<keyword evidence="3 13" id="KW-0716">Sensory transduction</keyword>
<evidence type="ECO:0000256" key="5">
    <source>
        <dbReference type="ARBA" id="ARBA00022725"/>
    </source>
</evidence>
<dbReference type="InParanoid" id="B4MIM4"/>
<protein>
    <recommendedName>
        <fullName evidence="13">Odorant receptor</fullName>
    </recommendedName>
</protein>
<feature type="transmembrane region" description="Helical" evidence="13">
    <location>
        <begin position="38"/>
        <end position="64"/>
    </location>
</feature>
<feature type="transmembrane region" description="Helical" evidence="13">
    <location>
        <begin position="184"/>
        <end position="212"/>
    </location>
</feature>
<organism evidence="14 15">
    <name type="scientific">Drosophila willistoni</name>
    <name type="common">Fruit fly</name>
    <dbReference type="NCBI Taxonomy" id="7260"/>
    <lineage>
        <taxon>Eukaryota</taxon>
        <taxon>Metazoa</taxon>
        <taxon>Ecdysozoa</taxon>
        <taxon>Arthropoda</taxon>
        <taxon>Hexapoda</taxon>
        <taxon>Insecta</taxon>
        <taxon>Pterygota</taxon>
        <taxon>Neoptera</taxon>
        <taxon>Endopterygota</taxon>
        <taxon>Diptera</taxon>
        <taxon>Brachycera</taxon>
        <taxon>Muscomorpha</taxon>
        <taxon>Ephydroidea</taxon>
        <taxon>Drosophilidae</taxon>
        <taxon>Drosophila</taxon>
        <taxon>Sophophora</taxon>
    </lineage>
</organism>
<evidence type="ECO:0000313" key="14">
    <source>
        <dbReference type="EMBL" id="EDW71963.2"/>
    </source>
</evidence>
<evidence type="ECO:0000256" key="13">
    <source>
        <dbReference type="RuleBase" id="RU351113"/>
    </source>
</evidence>
<evidence type="ECO:0000256" key="6">
    <source>
        <dbReference type="ARBA" id="ARBA00022989"/>
    </source>
</evidence>
<keyword evidence="5 13" id="KW-0552">Olfaction</keyword>
<sequence length="364" mass="42910">MVNITPSVKLFYGGQQKLLHIFSLWPPTQVIDHRWLRWAYLINFVHVLVFWCLLFDLILVLYIIRNINVMDEVIRAFFLLATCISYTFKFIFVKANNMHFLQLFERFQENEVTHGGYSPEEQYIFNSTIELSRKLRNYYASISLSALLMIIFSQYCIDPNELPLATYVPFDVSDSTSLRYRLMYAYQCVALTLSCIFNIFLDSMFASIFIYVRCQMDILALRLRKIDANLKEPVEMQLKKCIQYYMNINELNLAIEKLVSKPISVQILCSVLVLTVNFYALSLLSDNGLVFLKYFLYQSCMLVEIFMLCFFAGNLDIYKSDWVQWKKSDRRLMLIFMQRLNRPIRIRSINASQAFDLALFVSVS</sequence>
<gene>
    <name evidence="14" type="primary">Dwil\GK10688</name>
    <name evidence="14" type="ORF">Dwil_GK10688</name>
</gene>
<comment type="subunit">
    <text evidence="12">Interacts with Orco. Complexes exist early in the endomembrane system in olfactory sensory neurons (OSNs), coupling these complexes to the conserved ciliary trafficking pathway.</text>
</comment>
<keyword evidence="9 13" id="KW-0807">Transducer</keyword>
<dbReference type="Pfam" id="PF02949">
    <property type="entry name" value="7tm_6"/>
    <property type="match status" value="1"/>
</dbReference>
<feature type="transmembrane region" description="Helical" evidence="13">
    <location>
        <begin position="138"/>
        <end position="157"/>
    </location>
</feature>
<dbReference type="HOGENOM" id="CLU_033399_6_3_1"/>
<accession>B4MIM4</accession>
<dbReference type="AlphaFoldDB" id="B4MIM4"/>
<keyword evidence="4 13" id="KW-0812">Transmembrane</keyword>
<keyword evidence="15" id="KW-1185">Reference proteome</keyword>
<dbReference type="GO" id="GO:0005886">
    <property type="term" value="C:plasma membrane"/>
    <property type="evidence" value="ECO:0007669"/>
    <property type="project" value="UniProtKB-SubCell"/>
</dbReference>
<comment type="function">
    <text evidence="10">Odorant receptor which mediates acceptance or avoidance behavior, depending on its substrates. The odorant receptor repertoire encodes a large collection of odor stimuli that vary widely in identity, intensity, and duration. May form a complex with Orco to form odorant-sensing units, providing sensitive and prolonged odorant signaling and calcium permeability.</text>
</comment>
<evidence type="ECO:0000256" key="3">
    <source>
        <dbReference type="ARBA" id="ARBA00022606"/>
    </source>
</evidence>
<dbReference type="GO" id="GO:0007165">
    <property type="term" value="P:signal transduction"/>
    <property type="evidence" value="ECO:0007669"/>
    <property type="project" value="UniProtKB-KW"/>
</dbReference>
<dbReference type="PANTHER" id="PTHR21137:SF37">
    <property type="entry name" value="ODORANT RECEPTOR 46A, ISOFORM B-RELATED"/>
    <property type="match status" value="1"/>
</dbReference>
<evidence type="ECO:0000256" key="12">
    <source>
        <dbReference type="ARBA" id="ARBA00038679"/>
    </source>
</evidence>
<proteinExistence type="inferred from homology"/>
<evidence type="ECO:0000256" key="9">
    <source>
        <dbReference type="ARBA" id="ARBA00023224"/>
    </source>
</evidence>
<evidence type="ECO:0000256" key="2">
    <source>
        <dbReference type="ARBA" id="ARBA00022475"/>
    </source>
</evidence>
<name>B4MIM4_DROWI</name>
<keyword evidence="2" id="KW-1003">Cell membrane</keyword>
<dbReference type="OrthoDB" id="5846619at2759"/>
<comment type="similarity">
    <text evidence="11">Belongs to the insect chemoreceptor superfamily. Heteromeric odorant receptor channel (TC 1.A.69) family. Or2a subfamily.</text>
</comment>
<comment type="caution">
    <text evidence="13">Lacks conserved residue(s) required for the propagation of feature annotation.</text>
</comment>
<dbReference type="PANTHER" id="PTHR21137">
    <property type="entry name" value="ODORANT RECEPTOR"/>
    <property type="match status" value="1"/>
</dbReference>
<dbReference type="EMBL" id="CH963719">
    <property type="protein sequence ID" value="EDW71963.2"/>
    <property type="molecule type" value="Genomic_DNA"/>
</dbReference>
<keyword evidence="6 13" id="KW-1133">Transmembrane helix</keyword>
<dbReference type="eggNOG" id="ENOG502SV87">
    <property type="taxonomic scope" value="Eukaryota"/>
</dbReference>
<feature type="transmembrane region" description="Helical" evidence="13">
    <location>
        <begin position="263"/>
        <end position="282"/>
    </location>
</feature>
<evidence type="ECO:0000256" key="10">
    <source>
        <dbReference type="ARBA" id="ARBA00037764"/>
    </source>
</evidence>
<dbReference type="InterPro" id="IPR004117">
    <property type="entry name" value="7tm6_olfct_rcpt"/>
</dbReference>
<dbReference type="GO" id="GO:0005549">
    <property type="term" value="F:odorant binding"/>
    <property type="evidence" value="ECO:0007669"/>
    <property type="project" value="InterPro"/>
</dbReference>
<evidence type="ECO:0000256" key="7">
    <source>
        <dbReference type="ARBA" id="ARBA00023136"/>
    </source>
</evidence>